<proteinExistence type="predicted"/>
<comment type="caution">
    <text evidence="1">The sequence shown here is derived from an EMBL/GenBank/DDBJ whole genome shotgun (WGS) entry which is preliminary data.</text>
</comment>
<evidence type="ECO:0000313" key="2">
    <source>
        <dbReference type="Proteomes" id="UP000295509"/>
    </source>
</evidence>
<evidence type="ECO:0000313" key="1">
    <source>
        <dbReference type="EMBL" id="TDY50766.1"/>
    </source>
</evidence>
<organism evidence="1 2">
    <name type="scientific">Paraburkholderia rhizosphaerae</name>
    <dbReference type="NCBI Taxonomy" id="480658"/>
    <lineage>
        <taxon>Bacteria</taxon>
        <taxon>Pseudomonadati</taxon>
        <taxon>Pseudomonadota</taxon>
        <taxon>Betaproteobacteria</taxon>
        <taxon>Burkholderiales</taxon>
        <taxon>Burkholderiaceae</taxon>
        <taxon>Paraburkholderia</taxon>
    </lineage>
</organism>
<dbReference type="EMBL" id="SORE01000008">
    <property type="protein sequence ID" value="TDY50766.1"/>
    <property type="molecule type" value="Genomic_DNA"/>
</dbReference>
<gene>
    <name evidence="1" type="ORF">BX592_1081</name>
</gene>
<keyword evidence="2" id="KW-1185">Reference proteome</keyword>
<dbReference type="AlphaFoldDB" id="A0A4R8LVR1"/>
<dbReference type="Proteomes" id="UP000295509">
    <property type="component" value="Unassembled WGS sequence"/>
</dbReference>
<reference evidence="1 2" key="1">
    <citation type="submission" date="2019-03" db="EMBL/GenBank/DDBJ databases">
        <title>Genomic Encyclopedia of Type Strains, Phase III (KMG-III): the genomes of soil and plant-associated and newly described type strains.</title>
        <authorList>
            <person name="Whitman W."/>
        </authorList>
    </citation>
    <scope>NUCLEOTIDE SEQUENCE [LARGE SCALE GENOMIC DNA]</scope>
    <source>
        <strain evidence="1 2">LMG 29544</strain>
    </source>
</reference>
<sequence length="50" mass="5419">RFTRGYGAMHQIHVMQADKGCDFDFLQRGGANADARSATRANGGGEPEIH</sequence>
<accession>A0A4R8LVR1</accession>
<feature type="non-terminal residue" evidence="1">
    <location>
        <position position="1"/>
    </location>
</feature>
<protein>
    <submittedName>
        <fullName evidence="1">Uncharacterized protein</fullName>
    </submittedName>
</protein>
<name>A0A4R8LVR1_9BURK</name>